<dbReference type="Pfam" id="PF12680">
    <property type="entry name" value="SnoaL_2"/>
    <property type="match status" value="1"/>
</dbReference>
<evidence type="ECO:0000259" key="1">
    <source>
        <dbReference type="Pfam" id="PF12680"/>
    </source>
</evidence>
<name>A0A7G5XCL8_9BACT</name>
<reference evidence="3" key="1">
    <citation type="submission" date="2020-08" db="EMBL/GenBank/DDBJ databases">
        <title>Lacibacter sp. S13-6-6 genome sequencing.</title>
        <authorList>
            <person name="Jin L."/>
        </authorList>
    </citation>
    <scope>NUCLEOTIDE SEQUENCE [LARGE SCALE GENOMIC DNA]</scope>
    <source>
        <strain evidence="3">S13-6-6</strain>
    </source>
</reference>
<dbReference type="KEGG" id="lacs:H4075_14170"/>
<protein>
    <submittedName>
        <fullName evidence="2">Nuclear transport factor 2 family protein</fullName>
    </submittedName>
</protein>
<dbReference type="InterPro" id="IPR032710">
    <property type="entry name" value="NTF2-like_dom_sf"/>
</dbReference>
<dbReference type="RefSeq" id="WP_182801486.1">
    <property type="nucleotide sequence ID" value="NZ_CP060007.1"/>
</dbReference>
<dbReference type="AlphaFoldDB" id="A0A7G5XCL8"/>
<dbReference type="EMBL" id="CP060007">
    <property type="protein sequence ID" value="QNA43221.1"/>
    <property type="molecule type" value="Genomic_DNA"/>
</dbReference>
<organism evidence="2 3">
    <name type="scientific">Lacibacter sediminis</name>
    <dbReference type="NCBI Taxonomy" id="2760713"/>
    <lineage>
        <taxon>Bacteria</taxon>
        <taxon>Pseudomonadati</taxon>
        <taxon>Bacteroidota</taxon>
        <taxon>Chitinophagia</taxon>
        <taxon>Chitinophagales</taxon>
        <taxon>Chitinophagaceae</taxon>
        <taxon>Lacibacter</taxon>
    </lineage>
</organism>
<dbReference type="Proteomes" id="UP000515344">
    <property type="component" value="Chromosome"/>
</dbReference>
<dbReference type="InterPro" id="IPR037401">
    <property type="entry name" value="SnoaL-like"/>
</dbReference>
<keyword evidence="3" id="KW-1185">Reference proteome</keyword>
<gene>
    <name evidence="2" type="ORF">H4075_14170</name>
</gene>
<accession>A0A7G5XCL8</accession>
<sequence length="155" mass="17668">MNIIETFYSAFGRGDAQTMEACYHPEAEFTDEVFVGLKGKEVPAMWKMLIERSKGELEITYSHVQANEQGGSADWVAVYIFSATGRRVINRIHAEFEFKDGKIYRHTDSFDLHKWAAQAIGFKGKLLGGTAFFRKKVQKTAREGLNRYISRNFSA</sequence>
<dbReference type="Gene3D" id="3.10.450.50">
    <property type="match status" value="1"/>
</dbReference>
<proteinExistence type="predicted"/>
<evidence type="ECO:0000313" key="3">
    <source>
        <dbReference type="Proteomes" id="UP000515344"/>
    </source>
</evidence>
<evidence type="ECO:0000313" key="2">
    <source>
        <dbReference type="EMBL" id="QNA43221.1"/>
    </source>
</evidence>
<dbReference type="SUPFAM" id="SSF54427">
    <property type="entry name" value="NTF2-like"/>
    <property type="match status" value="1"/>
</dbReference>
<feature type="domain" description="SnoaL-like" evidence="1">
    <location>
        <begin position="4"/>
        <end position="106"/>
    </location>
</feature>